<dbReference type="RefSeq" id="WP_135313302.1">
    <property type="nucleotide sequence ID" value="NZ_CP038439.1"/>
</dbReference>
<reference evidence="3" key="1">
    <citation type="submission" date="2019-03" db="EMBL/GenBank/DDBJ databases">
        <authorList>
            <person name="Li J."/>
        </authorList>
    </citation>
    <scope>NUCLEOTIDE SEQUENCE [LARGE SCALE GENOMIC DNA]</scope>
    <source>
        <strain evidence="3">2251</strain>
    </source>
</reference>
<dbReference type="CDD" id="cd17242">
    <property type="entry name" value="MobM_relaxase"/>
    <property type="match status" value="1"/>
</dbReference>
<sequence length="478" mass="52873">MAGPQFFHIQSFARSPNKGGQSVEQVLAEAAREPRYSRHVDDPKEHRVIFGLSPGGVRQRHDEMVAAGGVTVSLKDGKTARRGIRKDRHTLMTCVASHPNLTSQIMSDPAAKADYDAWVDRNLRFLRGLFGEQLVSMIEHVDEEHPHLHAYILPLNDTGCSARELNPCWVIKTEAEATARDTGHDDKTAVKFGNLAYRAKARELQDQYYDEVGLASGLTRTGPKRERLSRQQWSARKGDAMRTALTMQQIEEKAIELAEREDALNQSVEIKAQDIVAKLDAAEILYAQAEADKAFADQERARVARLVKAQATEAAALRAAAEEEAKKIKAIAEDFAAQTATRANTALTQAERKATQMTQELLNARRAFETEKAAITEHISKEAAVVAVRLIAGVLNGDVGMKPDGAGWYIRDDALRDRAQALKIGTALRDVVSTVAKLWDRLKGRLTAVEHVDERTRVSELVQRVDPPSPRPQGGFEP</sequence>
<evidence type="ECO:0008006" key="4">
    <source>
        <dbReference type="Google" id="ProtNLM"/>
    </source>
</evidence>
<dbReference type="KEGG" id="plia:E4191_10060"/>
<dbReference type="EMBL" id="CP038439">
    <property type="protein sequence ID" value="QBX35015.1"/>
    <property type="molecule type" value="Genomic_DNA"/>
</dbReference>
<gene>
    <name evidence="2" type="ORF">E4191_10060</name>
</gene>
<protein>
    <recommendedName>
        <fullName evidence="4">Mob protein</fullName>
    </recommendedName>
</protein>
<dbReference type="Gene3D" id="3.30.930.30">
    <property type="match status" value="1"/>
</dbReference>
<evidence type="ECO:0000313" key="3">
    <source>
        <dbReference type="Proteomes" id="UP000296374"/>
    </source>
</evidence>
<dbReference type="Proteomes" id="UP000296374">
    <property type="component" value="Chromosome"/>
</dbReference>
<evidence type="ECO:0000313" key="2">
    <source>
        <dbReference type="EMBL" id="QBX35015.1"/>
    </source>
</evidence>
<feature type="coiled-coil region" evidence="1">
    <location>
        <begin position="247"/>
        <end position="367"/>
    </location>
</feature>
<name>A0A4P7HLH9_9RHOB</name>
<accession>A0A4P7HLH9</accession>
<evidence type="ECO:0000256" key="1">
    <source>
        <dbReference type="SAM" id="Coils"/>
    </source>
</evidence>
<proteinExistence type="predicted"/>
<keyword evidence="1" id="KW-0175">Coiled coil</keyword>
<dbReference type="AlphaFoldDB" id="A0A4P7HLH9"/>
<organism evidence="2 3">
    <name type="scientific">Paracoccus liaowanqingii</name>
    <dbReference type="NCBI Taxonomy" id="2560053"/>
    <lineage>
        <taxon>Bacteria</taxon>
        <taxon>Pseudomonadati</taxon>
        <taxon>Pseudomonadota</taxon>
        <taxon>Alphaproteobacteria</taxon>
        <taxon>Rhodobacterales</taxon>
        <taxon>Paracoccaceae</taxon>
        <taxon>Paracoccus</taxon>
    </lineage>
</organism>